<dbReference type="GO" id="GO:0032267">
    <property type="term" value="F:tRNA(Ile)-lysidine synthase activity"/>
    <property type="evidence" value="ECO:0007669"/>
    <property type="project" value="UniProtKB-EC"/>
</dbReference>
<protein>
    <recommendedName>
        <fullName evidence="1">tRNA(Ile)-lysidine synthetase</fullName>
        <ecNumber evidence="1">6.3.4.19</ecNumber>
    </recommendedName>
</protein>
<keyword evidence="4" id="KW-0547">Nucleotide-binding</keyword>
<feature type="coiled-coil region" evidence="7">
    <location>
        <begin position="208"/>
        <end position="235"/>
    </location>
</feature>
<evidence type="ECO:0000256" key="3">
    <source>
        <dbReference type="ARBA" id="ARBA00022694"/>
    </source>
</evidence>
<dbReference type="Proteomes" id="UP000769157">
    <property type="component" value="Unassembled WGS sequence"/>
</dbReference>
<evidence type="ECO:0000313" key="10">
    <source>
        <dbReference type="Proteomes" id="UP000769157"/>
    </source>
</evidence>
<keyword evidence="10" id="KW-1185">Reference proteome</keyword>
<evidence type="ECO:0000313" key="9">
    <source>
        <dbReference type="EMBL" id="KAH3662235.1"/>
    </source>
</evidence>
<dbReference type="NCBIfam" id="TIGR02432">
    <property type="entry name" value="lysidine_TilS_N"/>
    <property type="match status" value="1"/>
</dbReference>
<dbReference type="HAMAP" id="MF_01161">
    <property type="entry name" value="tRNA_Ile_lys_synt"/>
    <property type="match status" value="1"/>
</dbReference>
<keyword evidence="3" id="KW-0819">tRNA processing</keyword>
<dbReference type="InterPro" id="IPR011063">
    <property type="entry name" value="TilS/TtcA_N"/>
</dbReference>
<dbReference type="InterPro" id="IPR012795">
    <property type="entry name" value="tRNA_Ile_lys_synt_N"/>
</dbReference>
<dbReference type="EMBL" id="JAEUBE010000378">
    <property type="protein sequence ID" value="KAH3662235.1"/>
    <property type="molecule type" value="Genomic_DNA"/>
</dbReference>
<reference evidence="9" key="2">
    <citation type="submission" date="2021-01" db="EMBL/GenBank/DDBJ databases">
        <authorList>
            <person name="Schikora-Tamarit M.A."/>
        </authorList>
    </citation>
    <scope>NUCLEOTIDE SEQUENCE</scope>
    <source>
        <strain evidence="9">CBS6075</strain>
    </source>
</reference>
<evidence type="ECO:0000259" key="8">
    <source>
        <dbReference type="Pfam" id="PF01171"/>
    </source>
</evidence>
<evidence type="ECO:0000256" key="6">
    <source>
        <dbReference type="ARBA" id="ARBA00048539"/>
    </source>
</evidence>
<keyword evidence="5" id="KW-0067">ATP-binding</keyword>
<organism evidence="9 10">
    <name type="scientific">Ogataea philodendri</name>
    <dbReference type="NCBI Taxonomy" id="1378263"/>
    <lineage>
        <taxon>Eukaryota</taxon>
        <taxon>Fungi</taxon>
        <taxon>Dikarya</taxon>
        <taxon>Ascomycota</taxon>
        <taxon>Saccharomycotina</taxon>
        <taxon>Pichiomycetes</taxon>
        <taxon>Pichiales</taxon>
        <taxon>Pichiaceae</taxon>
        <taxon>Ogataea</taxon>
    </lineage>
</organism>
<reference evidence="9" key="1">
    <citation type="journal article" date="2021" name="Open Biol.">
        <title>Shared evolutionary footprints suggest mitochondrial oxidative damage underlies multiple complex I losses in fungi.</title>
        <authorList>
            <person name="Schikora-Tamarit M.A."/>
            <person name="Marcet-Houben M."/>
            <person name="Nosek J."/>
            <person name="Gabaldon T."/>
        </authorList>
    </citation>
    <scope>NUCLEOTIDE SEQUENCE</scope>
    <source>
        <strain evidence="9">CBS6075</strain>
    </source>
</reference>
<evidence type="ECO:0000256" key="1">
    <source>
        <dbReference type="ARBA" id="ARBA00013267"/>
    </source>
</evidence>
<dbReference type="CDD" id="cd01992">
    <property type="entry name" value="TilS_N"/>
    <property type="match status" value="1"/>
</dbReference>
<dbReference type="AlphaFoldDB" id="A0A9P8NYU3"/>
<gene>
    <name evidence="9" type="ORF">OGAPHI_005483</name>
</gene>
<proteinExistence type="inferred from homology"/>
<dbReference type="Gene3D" id="3.40.50.620">
    <property type="entry name" value="HUPs"/>
    <property type="match status" value="1"/>
</dbReference>
<comment type="caution">
    <text evidence="9">The sequence shown here is derived from an EMBL/GenBank/DDBJ whole genome shotgun (WGS) entry which is preliminary data.</text>
</comment>
<sequence length="427" mass="49232">MSLVSRFNSSVAGILPKRALVAVSGGVDSMVLLDLLKKTGIDVHAITIDHGLRDQSAHEAAQVHRIATDMGVEHHIVKIPTPDAPEKFEKWARDWRYSLISQTMDRLDIQSVLVAHHRDDQLETFLMRLAKNSTLFGLAGMHTRARFPIEHPLTTKQLIRPLLSFHKSELYQYAKEQNLVWFEDATNSQPVTLRNRIRKWLRDNKLDKQHVETLLHDVESAVEQVEAETSQLSQMASARFCDKTLRMTIRIPRKAFSQFSAMSIDRYLYDQLYQVSPASNYHHRYTTIDSKNATVFSSDFSLAETLQDKSCPEKFNMLKCLFRVVHTAQDTHLLVTRAAEKYKHVVRSRMEISNEWSDWQLFDNRLWIRARGQPGQYRLQVEPNGVPAVYEKSQFLCYPTIGGHFKLEFETRPKNHSSSLSLISSNL</sequence>
<dbReference type="GO" id="GO:0008033">
    <property type="term" value="P:tRNA processing"/>
    <property type="evidence" value="ECO:0007669"/>
    <property type="project" value="UniProtKB-KW"/>
</dbReference>
<keyword evidence="7" id="KW-0175">Coiled coil</keyword>
<dbReference type="SUPFAM" id="SSF52402">
    <property type="entry name" value="Adenine nucleotide alpha hydrolases-like"/>
    <property type="match status" value="1"/>
</dbReference>
<dbReference type="EC" id="6.3.4.19" evidence="1"/>
<evidence type="ECO:0000256" key="4">
    <source>
        <dbReference type="ARBA" id="ARBA00022741"/>
    </source>
</evidence>
<dbReference type="OrthoDB" id="434144at2759"/>
<dbReference type="InterPro" id="IPR014729">
    <property type="entry name" value="Rossmann-like_a/b/a_fold"/>
</dbReference>
<dbReference type="PANTHER" id="PTHR43033:SF1">
    <property type="entry name" value="TRNA(ILE)-LYSIDINE SYNTHASE-RELATED"/>
    <property type="match status" value="1"/>
</dbReference>
<dbReference type="RefSeq" id="XP_046059324.1">
    <property type="nucleotide sequence ID" value="XM_046206672.1"/>
</dbReference>
<evidence type="ECO:0000256" key="2">
    <source>
        <dbReference type="ARBA" id="ARBA00022598"/>
    </source>
</evidence>
<accession>A0A9P8NYU3</accession>
<dbReference type="Pfam" id="PF01171">
    <property type="entry name" value="ATP_bind_3"/>
    <property type="match status" value="1"/>
</dbReference>
<dbReference type="GeneID" id="70237447"/>
<dbReference type="GO" id="GO:0005524">
    <property type="term" value="F:ATP binding"/>
    <property type="evidence" value="ECO:0007669"/>
    <property type="project" value="UniProtKB-KW"/>
</dbReference>
<feature type="domain" description="tRNA(Ile)-lysidine/2-thiocytidine synthase N-terminal" evidence="8">
    <location>
        <begin position="19"/>
        <end position="199"/>
    </location>
</feature>
<keyword evidence="2" id="KW-0436">Ligase</keyword>
<name>A0A9P8NYU3_9ASCO</name>
<dbReference type="PANTHER" id="PTHR43033">
    <property type="entry name" value="TRNA(ILE)-LYSIDINE SYNTHASE-RELATED"/>
    <property type="match status" value="1"/>
</dbReference>
<dbReference type="InterPro" id="IPR012094">
    <property type="entry name" value="tRNA_Ile_lys_synt"/>
</dbReference>
<evidence type="ECO:0000256" key="5">
    <source>
        <dbReference type="ARBA" id="ARBA00022840"/>
    </source>
</evidence>
<evidence type="ECO:0000256" key="7">
    <source>
        <dbReference type="SAM" id="Coils"/>
    </source>
</evidence>
<comment type="catalytic activity">
    <reaction evidence="6">
        <text>cytidine(34) in tRNA(Ile2) + L-lysine + ATP = lysidine(34) in tRNA(Ile2) + AMP + diphosphate + H(+)</text>
        <dbReference type="Rhea" id="RHEA:43744"/>
        <dbReference type="Rhea" id="RHEA-COMP:10625"/>
        <dbReference type="Rhea" id="RHEA-COMP:10670"/>
        <dbReference type="ChEBI" id="CHEBI:15378"/>
        <dbReference type="ChEBI" id="CHEBI:30616"/>
        <dbReference type="ChEBI" id="CHEBI:32551"/>
        <dbReference type="ChEBI" id="CHEBI:33019"/>
        <dbReference type="ChEBI" id="CHEBI:82748"/>
        <dbReference type="ChEBI" id="CHEBI:83665"/>
        <dbReference type="ChEBI" id="CHEBI:456215"/>
        <dbReference type="EC" id="6.3.4.19"/>
    </reaction>
</comment>